<dbReference type="Pfam" id="PF00005">
    <property type="entry name" value="ABC_tran"/>
    <property type="match status" value="1"/>
</dbReference>
<comment type="caution">
    <text evidence="8">The sequence shown here is derived from an EMBL/GenBank/DDBJ whole genome shotgun (WGS) entry which is preliminary data.</text>
</comment>
<keyword evidence="5 8" id="KW-0067">ATP-binding</keyword>
<dbReference type="InterPro" id="IPR027417">
    <property type="entry name" value="P-loop_NTPase"/>
</dbReference>
<dbReference type="InterPro" id="IPR003439">
    <property type="entry name" value="ABC_transporter-like_ATP-bd"/>
</dbReference>
<dbReference type="InterPro" id="IPR050763">
    <property type="entry name" value="ABC_transporter_ATP-binding"/>
</dbReference>
<evidence type="ECO:0000256" key="2">
    <source>
        <dbReference type="ARBA" id="ARBA00005417"/>
    </source>
</evidence>
<comment type="similarity">
    <text evidence="2">Belongs to the ABC transporter superfamily.</text>
</comment>
<keyword evidence="9" id="KW-1185">Reference proteome</keyword>
<name>A0ABP8VYK4_9MICO</name>
<dbReference type="Gene3D" id="3.40.50.300">
    <property type="entry name" value="P-loop containing nucleotide triphosphate hydrolases"/>
    <property type="match status" value="1"/>
</dbReference>
<reference evidence="9" key="1">
    <citation type="journal article" date="2019" name="Int. J. Syst. Evol. Microbiol.">
        <title>The Global Catalogue of Microorganisms (GCM) 10K type strain sequencing project: providing services to taxonomists for standard genome sequencing and annotation.</title>
        <authorList>
            <consortium name="The Broad Institute Genomics Platform"/>
            <consortium name="The Broad Institute Genome Sequencing Center for Infectious Disease"/>
            <person name="Wu L."/>
            <person name="Ma J."/>
        </authorList>
    </citation>
    <scope>NUCLEOTIDE SEQUENCE [LARGE SCALE GENOMIC DNA]</scope>
    <source>
        <strain evidence="9">JCM 18956</strain>
    </source>
</reference>
<keyword evidence="4" id="KW-0547">Nucleotide-binding</keyword>
<dbReference type="PROSITE" id="PS50893">
    <property type="entry name" value="ABC_TRANSPORTER_2"/>
    <property type="match status" value="1"/>
</dbReference>
<organism evidence="8 9">
    <name type="scientific">Frondihabitans cladoniiphilus</name>
    <dbReference type="NCBI Taxonomy" id="715785"/>
    <lineage>
        <taxon>Bacteria</taxon>
        <taxon>Bacillati</taxon>
        <taxon>Actinomycetota</taxon>
        <taxon>Actinomycetes</taxon>
        <taxon>Micrococcales</taxon>
        <taxon>Microbacteriaceae</taxon>
        <taxon>Frondihabitans</taxon>
    </lineage>
</organism>
<gene>
    <name evidence="8" type="ORF">GCM10025780_17640</name>
</gene>
<evidence type="ECO:0000256" key="6">
    <source>
        <dbReference type="ARBA" id="ARBA00023251"/>
    </source>
</evidence>
<dbReference type="SUPFAM" id="SSF52540">
    <property type="entry name" value="P-loop containing nucleoside triphosphate hydrolases"/>
    <property type="match status" value="1"/>
</dbReference>
<dbReference type="GO" id="GO:0005524">
    <property type="term" value="F:ATP binding"/>
    <property type="evidence" value="ECO:0007669"/>
    <property type="project" value="UniProtKB-KW"/>
</dbReference>
<dbReference type="Proteomes" id="UP001501295">
    <property type="component" value="Unassembled WGS sequence"/>
</dbReference>
<sequence>MPRLLRAVDITKIYPKKVDPALTRSCLSIGPGEIVALVGHNGAGKSTLLDILGGLSRPSSGRVDISVPSREIGWCPQREIVDWSLTVEQNIALGLELRQKTRRAERSQLLASIAETMGLIPFLRRTAETLSGGELRRTQIARAIAGEPTLLLLDEPTTGLDPAGIDVVFDHLERRRQGGASAVISTHETSRFAAYCTRVIAMDTGVIVADEPAGAFAKRGDDPDDLWSAYDAIRRGGAAA</sequence>
<evidence type="ECO:0000256" key="5">
    <source>
        <dbReference type="ARBA" id="ARBA00022840"/>
    </source>
</evidence>
<proteinExistence type="inferred from homology"/>
<keyword evidence="6" id="KW-0046">Antibiotic resistance</keyword>
<dbReference type="InterPro" id="IPR003593">
    <property type="entry name" value="AAA+_ATPase"/>
</dbReference>
<evidence type="ECO:0000256" key="4">
    <source>
        <dbReference type="ARBA" id="ARBA00022741"/>
    </source>
</evidence>
<protein>
    <submittedName>
        <fullName evidence="8">ATP-binding cassette domain-containing protein</fullName>
    </submittedName>
</protein>
<evidence type="ECO:0000313" key="8">
    <source>
        <dbReference type="EMBL" id="GAA4673777.1"/>
    </source>
</evidence>
<keyword evidence="3" id="KW-0813">Transport</keyword>
<dbReference type="SMART" id="SM00382">
    <property type="entry name" value="AAA"/>
    <property type="match status" value="1"/>
</dbReference>
<comment type="subcellular location">
    <subcellularLocation>
        <location evidence="1">Cell membrane</location>
        <topology evidence="1">Peripheral membrane protein</topology>
    </subcellularLocation>
</comment>
<feature type="domain" description="ABC transporter" evidence="7">
    <location>
        <begin position="5"/>
        <end position="229"/>
    </location>
</feature>
<evidence type="ECO:0000259" key="7">
    <source>
        <dbReference type="PROSITE" id="PS50893"/>
    </source>
</evidence>
<dbReference type="RefSeq" id="WP_345375474.1">
    <property type="nucleotide sequence ID" value="NZ_BAABLM010000003.1"/>
</dbReference>
<evidence type="ECO:0000313" key="9">
    <source>
        <dbReference type="Proteomes" id="UP001501295"/>
    </source>
</evidence>
<evidence type="ECO:0000256" key="3">
    <source>
        <dbReference type="ARBA" id="ARBA00022448"/>
    </source>
</evidence>
<evidence type="ECO:0000256" key="1">
    <source>
        <dbReference type="ARBA" id="ARBA00004202"/>
    </source>
</evidence>
<dbReference type="PANTHER" id="PTHR42711:SF5">
    <property type="entry name" value="ABC TRANSPORTER ATP-BINDING PROTEIN NATA"/>
    <property type="match status" value="1"/>
</dbReference>
<dbReference type="PANTHER" id="PTHR42711">
    <property type="entry name" value="ABC TRANSPORTER ATP-BINDING PROTEIN"/>
    <property type="match status" value="1"/>
</dbReference>
<accession>A0ABP8VYK4</accession>
<dbReference type="EMBL" id="BAABLM010000003">
    <property type="protein sequence ID" value="GAA4673777.1"/>
    <property type="molecule type" value="Genomic_DNA"/>
</dbReference>